<evidence type="ECO:0000313" key="2">
    <source>
        <dbReference type="EMBL" id="SDT95970.1"/>
    </source>
</evidence>
<dbReference type="InterPro" id="IPR017853">
    <property type="entry name" value="GH"/>
</dbReference>
<dbReference type="RefSeq" id="WP_092648619.1">
    <property type="nucleotide sequence ID" value="NZ_LT629792.1"/>
</dbReference>
<dbReference type="Proteomes" id="UP000198976">
    <property type="component" value="Chromosome I"/>
</dbReference>
<dbReference type="Pfam" id="PF13320">
    <property type="entry name" value="GH123_cat"/>
    <property type="match status" value="1"/>
</dbReference>
<accession>A0ABY0V7S6</accession>
<dbReference type="InterPro" id="IPR025150">
    <property type="entry name" value="GH123_cat"/>
</dbReference>
<protein>
    <recommendedName>
        <fullName evidence="1">Glycoside hydrolase 123 catalytic domain-containing protein</fullName>
    </recommendedName>
</protein>
<keyword evidence="3" id="KW-1185">Reference proteome</keyword>
<gene>
    <name evidence="2" type="ORF">SAMN04489714_1235</name>
</gene>
<organism evidence="2 3">
    <name type="scientific">Schaalia radingae</name>
    <dbReference type="NCBI Taxonomy" id="131110"/>
    <lineage>
        <taxon>Bacteria</taxon>
        <taxon>Bacillati</taxon>
        <taxon>Actinomycetota</taxon>
        <taxon>Actinomycetes</taxon>
        <taxon>Actinomycetales</taxon>
        <taxon>Actinomycetaceae</taxon>
        <taxon>Schaalia</taxon>
    </lineage>
</organism>
<evidence type="ECO:0000259" key="1">
    <source>
        <dbReference type="Pfam" id="PF13320"/>
    </source>
</evidence>
<sequence length="547" mass="61566">MAAPTSRVDIRLVDDLTKVLPSEEPDSLTHPLVTRTGQSINFQVAWHEHQDVYWSRSELTLTIRTDGEPVQVCHVDLVAAGLPAPADADDGYLATQPSLLPDLLTPLDASVDGALTTVVLQAHHMGWNAVWVSVPAFSGTITVTVTHADSNLFEQTVSVTGVDLTHHDSDFINTQWLHPDCLATYFHVPMWSEQHWHALANHVRAATQMGVNSLLTPIWSPPLDTAVGTYRPATQLLDISYDGTYHFATERLDRWVDMALDAGIRYLELPHLFTQWGAHACPQFIVKTTEGEQRRFGWDTEATSPKYLAFVEQLIPFLIGYFRGRNLGDAIWWHISDEPDETNRSSYQAARKQVIDLLEGQMVGDALSDPDYIDLVDHPIVATTAVTRFREAGYEPSWVYYCVGQANAVANRFIAQRPIRHRMLGLQLFCANSRGFLHWAFDFYYSQLSVRPINPFADSSAGGAFFSGDPFVVYPADDLGVYYSLRYEMLRAAFEDLVLFHDAATRIGREEVLRIMDPDRTVDFSSGWISEGDYLARRARLFERLAS</sequence>
<name>A0ABY0V7S6_9ACTO</name>
<reference evidence="2 3" key="1">
    <citation type="submission" date="2016-10" db="EMBL/GenBank/DDBJ databases">
        <authorList>
            <person name="Varghese N."/>
            <person name="Submissions S."/>
        </authorList>
    </citation>
    <scope>NUCLEOTIDE SEQUENCE [LARGE SCALE GENOMIC DNA]</scope>
    <source>
        <strain evidence="2 3">DSM 9169</strain>
    </source>
</reference>
<dbReference type="SUPFAM" id="SSF51445">
    <property type="entry name" value="(Trans)glycosidases"/>
    <property type="match status" value="1"/>
</dbReference>
<feature type="domain" description="Glycoside hydrolase 123 catalytic" evidence="1">
    <location>
        <begin position="176"/>
        <end position="499"/>
    </location>
</feature>
<evidence type="ECO:0000313" key="3">
    <source>
        <dbReference type="Proteomes" id="UP000198976"/>
    </source>
</evidence>
<proteinExistence type="predicted"/>
<dbReference type="EMBL" id="LT629792">
    <property type="protein sequence ID" value="SDT95970.1"/>
    <property type="molecule type" value="Genomic_DNA"/>
</dbReference>